<evidence type="ECO:0000313" key="1">
    <source>
        <dbReference type="EMBL" id="APO71023.1"/>
    </source>
</evidence>
<sequence>MIWLIAAHVANSKIELVRSTPSRGVPPPNSPVIRRCPYSDGQNGIMIQHDA</sequence>
<proteinExistence type="predicted"/>
<dbReference type="AlphaFoldDB" id="A0A1L5NSZ8"/>
<keyword evidence="1" id="KW-0614">Plasmid</keyword>
<protein>
    <submittedName>
        <fullName evidence="1">Uncharacterized protein</fullName>
    </submittedName>
</protein>
<name>A0A1L5NSZ8_9HYPH</name>
<evidence type="ECO:0000313" key="2">
    <source>
        <dbReference type="Proteomes" id="UP000184749"/>
    </source>
</evidence>
<gene>
    <name evidence="1" type="ORF">IE4872_PD00491</name>
</gene>
<reference evidence="1 2" key="1">
    <citation type="submission" date="2016-09" db="EMBL/GenBank/DDBJ databases">
        <title>The complete genome sequences of Rhizobium gallicum, symbiovars gallicum and phaseoli, symbionts associated to common bean (Phaseolus vulgaris).</title>
        <authorList>
            <person name="Bustos P."/>
            <person name="Santamaria R.I."/>
            <person name="Perez-Carrascal O.M."/>
            <person name="Juarez S."/>
            <person name="Lozano L."/>
            <person name="Martinez-Flores I."/>
            <person name="Martinez-Romero E."/>
            <person name="Cevallos M."/>
            <person name="Romero D."/>
            <person name="Davila G."/>
            <person name="Gonzalez V."/>
        </authorList>
    </citation>
    <scope>NUCLEOTIDE SEQUENCE [LARGE SCALE GENOMIC DNA]</scope>
    <source>
        <strain evidence="1 2">IE4872</strain>
        <plasmid evidence="2">prgalie4872d</plasmid>
    </source>
</reference>
<accession>A0A1L5NSZ8</accession>
<geneLocation type="plasmid" evidence="2">
    <name>prgalie4872d</name>
</geneLocation>
<organism evidence="1 2">
    <name type="scientific">Rhizobium gallicum</name>
    <dbReference type="NCBI Taxonomy" id="56730"/>
    <lineage>
        <taxon>Bacteria</taxon>
        <taxon>Pseudomonadati</taxon>
        <taxon>Pseudomonadota</taxon>
        <taxon>Alphaproteobacteria</taxon>
        <taxon>Hyphomicrobiales</taxon>
        <taxon>Rhizobiaceae</taxon>
        <taxon>Rhizobium/Agrobacterium group</taxon>
        <taxon>Rhizobium</taxon>
    </lineage>
</organism>
<dbReference type="Proteomes" id="UP000184749">
    <property type="component" value="Plasmid pRgalIE4872d"/>
</dbReference>
<dbReference type="EMBL" id="CP017105">
    <property type="protein sequence ID" value="APO71023.1"/>
    <property type="molecule type" value="Genomic_DNA"/>
</dbReference>